<evidence type="ECO:0000313" key="1">
    <source>
        <dbReference type="EMBL" id="PHT50694.1"/>
    </source>
</evidence>
<dbReference type="SUPFAM" id="SSF53098">
    <property type="entry name" value="Ribonuclease H-like"/>
    <property type="match status" value="1"/>
</dbReference>
<sequence>MLNSLFRSVWFFNRPNTKCPAGLLQPLPIPDRIWEDISLDFIIGLLKFGDYDTILVVVDHPSKYFHFIPLSHPYIVKTVAIVFCKEIVHPHGILRSILSDWDAIFLSSFWQELFRLSQTRLRMGYHLSTRTTPFKIVYGRDPPSVSPFVHGETRIAELEEQLLNRDANVENSQG</sequence>
<gene>
    <name evidence="1" type="ORF">CQW23_10441</name>
</gene>
<dbReference type="EMBL" id="MLFT02000004">
    <property type="protein sequence ID" value="PHT50694.1"/>
    <property type="molecule type" value="Genomic_DNA"/>
</dbReference>
<reference evidence="1 2" key="1">
    <citation type="journal article" date="2017" name="Genome Biol.">
        <title>New reference genome sequences of hot pepper reveal the massive evolution of plant disease-resistance genes by retroduplication.</title>
        <authorList>
            <person name="Kim S."/>
            <person name="Park J."/>
            <person name="Yeom S.I."/>
            <person name="Kim Y.M."/>
            <person name="Seo E."/>
            <person name="Kim K.T."/>
            <person name="Kim M.S."/>
            <person name="Lee J.M."/>
            <person name="Cheong K."/>
            <person name="Shin H.S."/>
            <person name="Kim S.B."/>
            <person name="Han K."/>
            <person name="Lee J."/>
            <person name="Park M."/>
            <person name="Lee H.A."/>
            <person name="Lee H.Y."/>
            <person name="Lee Y."/>
            <person name="Oh S."/>
            <person name="Lee J.H."/>
            <person name="Choi E."/>
            <person name="Choi E."/>
            <person name="Lee S.E."/>
            <person name="Jeon J."/>
            <person name="Kim H."/>
            <person name="Choi G."/>
            <person name="Song H."/>
            <person name="Lee J."/>
            <person name="Lee S.C."/>
            <person name="Kwon J.K."/>
            <person name="Lee H.Y."/>
            <person name="Koo N."/>
            <person name="Hong Y."/>
            <person name="Kim R.W."/>
            <person name="Kang W.H."/>
            <person name="Huh J.H."/>
            <person name="Kang B.C."/>
            <person name="Yang T.J."/>
            <person name="Lee Y.H."/>
            <person name="Bennetzen J.L."/>
            <person name="Choi D."/>
        </authorList>
    </citation>
    <scope>NUCLEOTIDE SEQUENCE [LARGE SCALE GENOMIC DNA]</scope>
    <source>
        <strain evidence="2">cv. PBC81</strain>
    </source>
</reference>
<evidence type="ECO:0008006" key="3">
    <source>
        <dbReference type="Google" id="ProtNLM"/>
    </source>
</evidence>
<dbReference type="STRING" id="33114.A0A2G2WZM7"/>
<protein>
    <recommendedName>
        <fullName evidence="3">Integrase catalytic domain-containing protein</fullName>
    </recommendedName>
</protein>
<organism evidence="1 2">
    <name type="scientific">Capsicum baccatum</name>
    <name type="common">Peruvian pepper</name>
    <dbReference type="NCBI Taxonomy" id="33114"/>
    <lineage>
        <taxon>Eukaryota</taxon>
        <taxon>Viridiplantae</taxon>
        <taxon>Streptophyta</taxon>
        <taxon>Embryophyta</taxon>
        <taxon>Tracheophyta</taxon>
        <taxon>Spermatophyta</taxon>
        <taxon>Magnoliopsida</taxon>
        <taxon>eudicotyledons</taxon>
        <taxon>Gunneridae</taxon>
        <taxon>Pentapetalae</taxon>
        <taxon>asterids</taxon>
        <taxon>lamiids</taxon>
        <taxon>Solanales</taxon>
        <taxon>Solanaceae</taxon>
        <taxon>Solanoideae</taxon>
        <taxon>Capsiceae</taxon>
        <taxon>Capsicum</taxon>
    </lineage>
</organism>
<dbReference type="Proteomes" id="UP000224567">
    <property type="component" value="Unassembled WGS sequence"/>
</dbReference>
<accession>A0A2G2WZM7</accession>
<keyword evidence="2" id="KW-1185">Reference proteome</keyword>
<evidence type="ECO:0000313" key="2">
    <source>
        <dbReference type="Proteomes" id="UP000224567"/>
    </source>
</evidence>
<dbReference type="PANTHER" id="PTHR35046">
    <property type="entry name" value="ZINC KNUCKLE (CCHC-TYPE) FAMILY PROTEIN"/>
    <property type="match status" value="1"/>
</dbReference>
<comment type="caution">
    <text evidence="1">The sequence shown here is derived from an EMBL/GenBank/DDBJ whole genome shotgun (WGS) entry which is preliminary data.</text>
</comment>
<proteinExistence type="predicted"/>
<dbReference type="OrthoDB" id="1297691at2759"/>
<reference evidence="2" key="2">
    <citation type="journal article" date="2017" name="J. Anim. Genet.">
        <title>Multiple reference genome sequences of hot pepper reveal the massive evolution of plant disease resistance genes by retroduplication.</title>
        <authorList>
            <person name="Kim S."/>
            <person name="Park J."/>
            <person name="Yeom S.-I."/>
            <person name="Kim Y.-M."/>
            <person name="Seo E."/>
            <person name="Kim K.-T."/>
            <person name="Kim M.-S."/>
            <person name="Lee J.M."/>
            <person name="Cheong K."/>
            <person name="Shin H.-S."/>
            <person name="Kim S.-B."/>
            <person name="Han K."/>
            <person name="Lee J."/>
            <person name="Park M."/>
            <person name="Lee H.-A."/>
            <person name="Lee H.-Y."/>
            <person name="Lee Y."/>
            <person name="Oh S."/>
            <person name="Lee J.H."/>
            <person name="Choi E."/>
            <person name="Choi E."/>
            <person name="Lee S.E."/>
            <person name="Jeon J."/>
            <person name="Kim H."/>
            <person name="Choi G."/>
            <person name="Song H."/>
            <person name="Lee J."/>
            <person name="Lee S.-C."/>
            <person name="Kwon J.-K."/>
            <person name="Lee H.-Y."/>
            <person name="Koo N."/>
            <person name="Hong Y."/>
            <person name="Kim R.W."/>
            <person name="Kang W.-H."/>
            <person name="Huh J.H."/>
            <person name="Kang B.-C."/>
            <person name="Yang T.-J."/>
            <person name="Lee Y.-H."/>
            <person name="Bennetzen J.L."/>
            <person name="Choi D."/>
        </authorList>
    </citation>
    <scope>NUCLEOTIDE SEQUENCE [LARGE SCALE GENOMIC DNA]</scope>
    <source>
        <strain evidence="2">cv. PBC81</strain>
    </source>
</reference>
<name>A0A2G2WZM7_CAPBA</name>
<dbReference type="InterPro" id="IPR036397">
    <property type="entry name" value="RNaseH_sf"/>
</dbReference>
<dbReference type="GO" id="GO:0003676">
    <property type="term" value="F:nucleic acid binding"/>
    <property type="evidence" value="ECO:0007669"/>
    <property type="project" value="InterPro"/>
</dbReference>
<dbReference type="InterPro" id="IPR012337">
    <property type="entry name" value="RNaseH-like_sf"/>
</dbReference>
<dbReference type="AlphaFoldDB" id="A0A2G2WZM7"/>
<dbReference type="PANTHER" id="PTHR35046:SF9">
    <property type="entry name" value="RNA-DIRECTED DNA POLYMERASE"/>
    <property type="match status" value="1"/>
</dbReference>
<dbReference type="Gene3D" id="3.30.420.10">
    <property type="entry name" value="Ribonuclease H-like superfamily/Ribonuclease H"/>
    <property type="match status" value="1"/>
</dbReference>